<feature type="transmembrane region" description="Helical" evidence="2">
    <location>
        <begin position="163"/>
        <end position="180"/>
    </location>
</feature>
<evidence type="ECO:0000313" key="5">
    <source>
        <dbReference type="EMBL" id="ETO36079.1"/>
    </source>
</evidence>
<evidence type="ECO:0000256" key="3">
    <source>
        <dbReference type="SAM" id="SignalP"/>
    </source>
</evidence>
<evidence type="ECO:0000313" key="6">
    <source>
        <dbReference type="Proteomes" id="UP000023152"/>
    </source>
</evidence>
<keyword evidence="1" id="KW-0862">Zinc</keyword>
<protein>
    <recommendedName>
        <fullName evidence="4">C2H2-type domain-containing protein</fullName>
    </recommendedName>
</protein>
<keyword evidence="1" id="KW-0863">Zinc-finger</keyword>
<dbReference type="PROSITE" id="PS50157">
    <property type="entry name" value="ZINC_FINGER_C2H2_2"/>
    <property type="match status" value="1"/>
</dbReference>
<keyword evidence="2" id="KW-1133">Transmembrane helix</keyword>
<proteinExistence type="predicted"/>
<feature type="transmembrane region" description="Helical" evidence="2">
    <location>
        <begin position="137"/>
        <end position="157"/>
    </location>
</feature>
<name>X6PDE5_RETFI</name>
<keyword evidence="3" id="KW-0732">Signal</keyword>
<evidence type="ECO:0000256" key="1">
    <source>
        <dbReference type="PROSITE-ProRule" id="PRU00042"/>
    </source>
</evidence>
<feature type="signal peptide" evidence="3">
    <location>
        <begin position="1"/>
        <end position="22"/>
    </location>
</feature>
<sequence length="197" mass="23014">MKRYTVLLSFVKFLNLFTKLKLLIFGKSQEQKNENNNKKHQILNNKNTARYRSLRDHLLQKHKNVELKQFFQYACPQCEKLFLHRAGLLRHLKAAKFSSYLFGSFFLLLLLLIVFIEQNKTKQKNVHKNLCIVNTSLFFDFLLCHVLGSLFVGVNTANKKTTYAYLNVCVCIAVMAVPLMRTQQLTRLMTAKNQPPQ</sequence>
<accession>X6PDE5</accession>
<evidence type="ECO:0000256" key="2">
    <source>
        <dbReference type="SAM" id="Phobius"/>
    </source>
</evidence>
<keyword evidence="2" id="KW-0472">Membrane</keyword>
<dbReference type="InterPro" id="IPR013087">
    <property type="entry name" value="Znf_C2H2_type"/>
</dbReference>
<reference evidence="5 6" key="1">
    <citation type="journal article" date="2013" name="Curr. Biol.">
        <title>The Genome of the Foraminiferan Reticulomyxa filosa.</title>
        <authorList>
            <person name="Glockner G."/>
            <person name="Hulsmann N."/>
            <person name="Schleicher M."/>
            <person name="Noegel A.A."/>
            <person name="Eichinger L."/>
            <person name="Gallinger C."/>
            <person name="Pawlowski J."/>
            <person name="Sierra R."/>
            <person name="Euteneuer U."/>
            <person name="Pillet L."/>
            <person name="Moustafa A."/>
            <person name="Platzer M."/>
            <person name="Groth M."/>
            <person name="Szafranski K."/>
            <person name="Schliwa M."/>
        </authorList>
    </citation>
    <scope>NUCLEOTIDE SEQUENCE [LARGE SCALE GENOMIC DNA]</scope>
</reference>
<dbReference type="Proteomes" id="UP000023152">
    <property type="component" value="Unassembled WGS sequence"/>
</dbReference>
<feature type="transmembrane region" description="Helical" evidence="2">
    <location>
        <begin position="97"/>
        <end position="116"/>
    </location>
</feature>
<dbReference type="EMBL" id="ASPP01001017">
    <property type="protein sequence ID" value="ETO36079.1"/>
    <property type="molecule type" value="Genomic_DNA"/>
</dbReference>
<evidence type="ECO:0000259" key="4">
    <source>
        <dbReference type="PROSITE" id="PS50157"/>
    </source>
</evidence>
<dbReference type="GO" id="GO:0008270">
    <property type="term" value="F:zinc ion binding"/>
    <property type="evidence" value="ECO:0007669"/>
    <property type="project" value="UniProtKB-KW"/>
</dbReference>
<comment type="caution">
    <text evidence="5">The sequence shown here is derived from an EMBL/GenBank/DDBJ whole genome shotgun (WGS) entry which is preliminary data.</text>
</comment>
<gene>
    <name evidence="5" type="ORF">RFI_00982</name>
</gene>
<keyword evidence="6" id="KW-1185">Reference proteome</keyword>
<feature type="domain" description="C2H2-type" evidence="4">
    <location>
        <begin position="73"/>
        <end position="93"/>
    </location>
</feature>
<dbReference type="AlphaFoldDB" id="X6PDE5"/>
<keyword evidence="1" id="KW-0479">Metal-binding</keyword>
<feature type="chain" id="PRO_5004976110" description="C2H2-type domain-containing protein" evidence="3">
    <location>
        <begin position="23"/>
        <end position="197"/>
    </location>
</feature>
<organism evidence="5 6">
    <name type="scientific">Reticulomyxa filosa</name>
    <dbReference type="NCBI Taxonomy" id="46433"/>
    <lineage>
        <taxon>Eukaryota</taxon>
        <taxon>Sar</taxon>
        <taxon>Rhizaria</taxon>
        <taxon>Retaria</taxon>
        <taxon>Foraminifera</taxon>
        <taxon>Monothalamids</taxon>
        <taxon>Reticulomyxidae</taxon>
        <taxon>Reticulomyxa</taxon>
    </lineage>
</organism>
<keyword evidence="2" id="KW-0812">Transmembrane</keyword>